<comment type="subcellular location">
    <subcellularLocation>
        <location evidence="1">Cell membrane</location>
        <topology evidence="1">Multi-pass membrane protein</topology>
    </subcellularLocation>
</comment>
<keyword evidence="4 7" id="KW-0812">Transmembrane</keyword>
<keyword evidence="6 7" id="KW-0472">Membrane</keyword>
<dbReference type="AlphaFoldDB" id="A0A1I4PED3"/>
<evidence type="ECO:0000256" key="3">
    <source>
        <dbReference type="ARBA" id="ARBA00022475"/>
    </source>
</evidence>
<keyword evidence="9" id="KW-1185">Reference proteome</keyword>
<dbReference type="PANTHER" id="PTHR30250:SF10">
    <property type="entry name" value="LIPOPOLYSACCHARIDE BIOSYNTHESIS PROTEIN WZXC"/>
    <property type="match status" value="1"/>
</dbReference>
<feature type="transmembrane region" description="Helical" evidence="7">
    <location>
        <begin position="111"/>
        <end position="132"/>
    </location>
</feature>
<reference evidence="9" key="1">
    <citation type="submission" date="2016-10" db="EMBL/GenBank/DDBJ databases">
        <authorList>
            <person name="Varghese N."/>
            <person name="Submissions S."/>
        </authorList>
    </citation>
    <scope>NUCLEOTIDE SEQUENCE [LARGE SCALE GENOMIC DNA]</scope>
    <source>
        <strain evidence="9">CGMCC 1.4250</strain>
    </source>
</reference>
<gene>
    <name evidence="8" type="ORF">SAMN04487943_1119</name>
</gene>
<feature type="transmembrane region" description="Helical" evidence="7">
    <location>
        <begin position="144"/>
        <end position="161"/>
    </location>
</feature>
<feature type="transmembrane region" description="Helical" evidence="7">
    <location>
        <begin position="450"/>
        <end position="469"/>
    </location>
</feature>
<accession>A0A1I4PED3</accession>
<evidence type="ECO:0000313" key="9">
    <source>
        <dbReference type="Proteomes" id="UP000198565"/>
    </source>
</evidence>
<sequence length="479" mass="54238">MSVTIKGILWSFIDLLSKQGITLIIQITLAHLLLPEHFGLIGMITIFLAISTSLIQSGLDQALIREKEPGHSDYSTVFFFNLALSLLLYILIFISSPLIASFYGEPELIPIIRVLMLVVIINALTVIQRVILIRNIDFKTQTKITVIAGIISGITAILLALNGFGVWSLVAQQLTMQLLIMFLLYFHNKWFPSLIFDVALFKKYFAFGYKLMLSGLIDTIYKNIYFVLIGRMYPAELLGYYTNASKLRDTSTTALSQALQRVTYPMLSQMQDESERLVANYKKLLQMTSYCIFPLILGLVAIAPNLIPFLLGNKWLPSVSYFQLLCLAGMLYPIHAINLNVLKVKNRSDLFLSLEIVKKVALTIFITISVLLDLGVEGLIYAAIVSSFFGLFVNTYYSGKEINYSFWKQVKDMIPSFAIAVIMAFIVYIIGIYLSVWIFPLLIVQTITGAIVYILLSILLRLKVFYLFFDLIKNIKKSY</sequence>
<evidence type="ECO:0000313" key="8">
    <source>
        <dbReference type="EMBL" id="SFM25813.1"/>
    </source>
</evidence>
<name>A0A1I4PED3_9BACI</name>
<dbReference type="OrthoDB" id="9770347at2"/>
<dbReference type="EMBL" id="FOTR01000011">
    <property type="protein sequence ID" value="SFM25813.1"/>
    <property type="molecule type" value="Genomic_DNA"/>
</dbReference>
<comment type="similarity">
    <text evidence="2">Belongs to the polysaccharide synthase family.</text>
</comment>
<evidence type="ECO:0000256" key="4">
    <source>
        <dbReference type="ARBA" id="ARBA00022692"/>
    </source>
</evidence>
<dbReference type="RefSeq" id="WP_091484990.1">
    <property type="nucleotide sequence ID" value="NZ_FOTR01000011.1"/>
</dbReference>
<feature type="transmembrane region" description="Helical" evidence="7">
    <location>
        <begin position="378"/>
        <end position="397"/>
    </location>
</feature>
<dbReference type="Proteomes" id="UP000198565">
    <property type="component" value="Unassembled WGS sequence"/>
</dbReference>
<proteinExistence type="inferred from homology"/>
<evidence type="ECO:0000256" key="1">
    <source>
        <dbReference type="ARBA" id="ARBA00004651"/>
    </source>
</evidence>
<dbReference type="InterPro" id="IPR050833">
    <property type="entry name" value="Poly_Biosynth_Transport"/>
</dbReference>
<dbReference type="GO" id="GO:0005886">
    <property type="term" value="C:plasma membrane"/>
    <property type="evidence" value="ECO:0007669"/>
    <property type="project" value="UniProtKB-SubCell"/>
</dbReference>
<feature type="transmembrane region" description="Helical" evidence="7">
    <location>
        <begin position="12"/>
        <end position="32"/>
    </location>
</feature>
<feature type="transmembrane region" description="Helical" evidence="7">
    <location>
        <begin position="76"/>
        <end position="99"/>
    </location>
</feature>
<dbReference type="PANTHER" id="PTHR30250">
    <property type="entry name" value="PST FAMILY PREDICTED COLANIC ACID TRANSPORTER"/>
    <property type="match status" value="1"/>
</dbReference>
<dbReference type="Pfam" id="PF13440">
    <property type="entry name" value="Polysacc_synt_3"/>
    <property type="match status" value="1"/>
</dbReference>
<feature type="transmembrane region" description="Helical" evidence="7">
    <location>
        <begin position="284"/>
        <end position="307"/>
    </location>
</feature>
<evidence type="ECO:0000256" key="5">
    <source>
        <dbReference type="ARBA" id="ARBA00022989"/>
    </source>
</evidence>
<dbReference type="CDD" id="cd13127">
    <property type="entry name" value="MATE_tuaB_like"/>
    <property type="match status" value="1"/>
</dbReference>
<organism evidence="8 9">
    <name type="scientific">Gracilibacillus orientalis</name>
    <dbReference type="NCBI Taxonomy" id="334253"/>
    <lineage>
        <taxon>Bacteria</taxon>
        <taxon>Bacillati</taxon>
        <taxon>Bacillota</taxon>
        <taxon>Bacilli</taxon>
        <taxon>Bacillales</taxon>
        <taxon>Bacillaceae</taxon>
        <taxon>Gracilibacillus</taxon>
    </lineage>
</organism>
<evidence type="ECO:0000256" key="7">
    <source>
        <dbReference type="SAM" id="Phobius"/>
    </source>
</evidence>
<keyword evidence="3" id="KW-1003">Cell membrane</keyword>
<evidence type="ECO:0000256" key="2">
    <source>
        <dbReference type="ARBA" id="ARBA00007430"/>
    </source>
</evidence>
<feature type="transmembrane region" description="Helical" evidence="7">
    <location>
        <begin position="319"/>
        <end position="338"/>
    </location>
</feature>
<dbReference type="STRING" id="334253.SAMN04487943_1119"/>
<feature type="transmembrane region" description="Helical" evidence="7">
    <location>
        <begin position="417"/>
        <end position="444"/>
    </location>
</feature>
<protein>
    <submittedName>
        <fullName evidence="8">Membrane protein involved in the export of O-antigen and teichoic acid</fullName>
    </submittedName>
</protein>
<feature type="transmembrane region" description="Helical" evidence="7">
    <location>
        <begin position="350"/>
        <end position="372"/>
    </location>
</feature>
<evidence type="ECO:0000256" key="6">
    <source>
        <dbReference type="ARBA" id="ARBA00023136"/>
    </source>
</evidence>
<keyword evidence="5 7" id="KW-1133">Transmembrane helix</keyword>
<feature type="transmembrane region" description="Helical" evidence="7">
    <location>
        <begin position="38"/>
        <end position="55"/>
    </location>
</feature>